<name>A0ABT0G5C5_9ACTN</name>
<dbReference type="InterPro" id="IPR001789">
    <property type="entry name" value="Sig_transdc_resp-reg_receiver"/>
</dbReference>
<reference evidence="4 5" key="1">
    <citation type="submission" date="2022-04" db="EMBL/GenBank/DDBJ databases">
        <title>Genome draft of Actinomadura sp. ATCC 31491.</title>
        <authorList>
            <person name="Shi X."/>
            <person name="Du Y."/>
        </authorList>
    </citation>
    <scope>NUCLEOTIDE SEQUENCE [LARGE SCALE GENOMIC DNA]</scope>
    <source>
        <strain evidence="4 5">ATCC 31491</strain>
    </source>
</reference>
<feature type="domain" description="Response regulatory" evidence="3">
    <location>
        <begin position="10"/>
        <end position="127"/>
    </location>
</feature>
<evidence type="ECO:0000313" key="4">
    <source>
        <dbReference type="EMBL" id="MCK2219801.1"/>
    </source>
</evidence>
<dbReference type="PROSITE" id="PS50110">
    <property type="entry name" value="RESPONSE_REGULATORY"/>
    <property type="match status" value="1"/>
</dbReference>
<evidence type="ECO:0000313" key="5">
    <source>
        <dbReference type="Proteomes" id="UP001317259"/>
    </source>
</evidence>
<comment type="caution">
    <text evidence="4">The sequence shown here is derived from an EMBL/GenBank/DDBJ whole genome shotgun (WGS) entry which is preliminary data.</text>
</comment>
<dbReference type="PANTHER" id="PTHR44591:SF3">
    <property type="entry name" value="RESPONSE REGULATORY DOMAIN-CONTAINING PROTEIN"/>
    <property type="match status" value="1"/>
</dbReference>
<sequence length="212" mass="23062">MDRAVNRQVKILLVDDNEESLVALEAILRPLQQRLFKARSGQEAMKLMLRHDFAVVLLDVLMPGMDGFETAAHIKRLDQTRDVPIIFLTGTEPSAGGAFRGYAVGAVDYLTKPFDPWVLRSKVAVFIELSRKTSVLVEQTALLTQLVHDQEALSGFARRLGAVEAGLSGLAGLTAGDEGLREAVKDLADRVAAMQAAFDAVSAQPVEGRFTD</sequence>
<keyword evidence="5" id="KW-1185">Reference proteome</keyword>
<accession>A0ABT0G5C5</accession>
<dbReference type="Gene3D" id="3.40.50.2300">
    <property type="match status" value="1"/>
</dbReference>
<evidence type="ECO:0000256" key="2">
    <source>
        <dbReference type="PROSITE-ProRule" id="PRU00169"/>
    </source>
</evidence>
<feature type="modified residue" description="4-aspartylphosphate" evidence="2">
    <location>
        <position position="59"/>
    </location>
</feature>
<dbReference type="PANTHER" id="PTHR44591">
    <property type="entry name" value="STRESS RESPONSE REGULATOR PROTEIN 1"/>
    <property type="match status" value="1"/>
</dbReference>
<organism evidence="4 5">
    <name type="scientific">Actinomadura luzonensis</name>
    <dbReference type="NCBI Taxonomy" id="2805427"/>
    <lineage>
        <taxon>Bacteria</taxon>
        <taxon>Bacillati</taxon>
        <taxon>Actinomycetota</taxon>
        <taxon>Actinomycetes</taxon>
        <taxon>Streptosporangiales</taxon>
        <taxon>Thermomonosporaceae</taxon>
        <taxon>Actinomadura</taxon>
    </lineage>
</organism>
<dbReference type="SMART" id="SM00448">
    <property type="entry name" value="REC"/>
    <property type="match status" value="1"/>
</dbReference>
<dbReference type="EMBL" id="JAKRKC020000002">
    <property type="protein sequence ID" value="MCK2219801.1"/>
    <property type="molecule type" value="Genomic_DNA"/>
</dbReference>
<protein>
    <submittedName>
        <fullName evidence="4">Response regulator</fullName>
    </submittedName>
</protein>
<dbReference type="InterPro" id="IPR011006">
    <property type="entry name" value="CheY-like_superfamily"/>
</dbReference>
<dbReference type="RefSeq" id="WP_242373864.1">
    <property type="nucleotide sequence ID" value="NZ_JAKRKC020000002.1"/>
</dbReference>
<dbReference type="InterPro" id="IPR050595">
    <property type="entry name" value="Bact_response_regulator"/>
</dbReference>
<dbReference type="Pfam" id="PF00072">
    <property type="entry name" value="Response_reg"/>
    <property type="match status" value="1"/>
</dbReference>
<gene>
    <name evidence="4" type="ORF">MF672_039295</name>
</gene>
<dbReference type="Proteomes" id="UP001317259">
    <property type="component" value="Unassembled WGS sequence"/>
</dbReference>
<evidence type="ECO:0000256" key="1">
    <source>
        <dbReference type="ARBA" id="ARBA00022553"/>
    </source>
</evidence>
<dbReference type="SUPFAM" id="SSF52172">
    <property type="entry name" value="CheY-like"/>
    <property type="match status" value="1"/>
</dbReference>
<keyword evidence="1 2" id="KW-0597">Phosphoprotein</keyword>
<proteinExistence type="predicted"/>
<evidence type="ECO:0000259" key="3">
    <source>
        <dbReference type="PROSITE" id="PS50110"/>
    </source>
</evidence>